<dbReference type="InterPro" id="IPR050765">
    <property type="entry name" value="Riboflavin_Biosynth_HTPR"/>
</dbReference>
<dbReference type="Gene3D" id="3.40.430.10">
    <property type="entry name" value="Dihydrofolate Reductase, subunit A"/>
    <property type="match status" value="1"/>
</dbReference>
<accession>A0ABX5EG32</accession>
<dbReference type="PANTHER" id="PTHR38011:SF12">
    <property type="entry name" value="BIFUNCTIONAL DEAMINASE-REDUCTASE DOMAIN PROTEIN"/>
    <property type="match status" value="1"/>
</dbReference>
<proteinExistence type="predicted"/>
<protein>
    <submittedName>
        <fullName evidence="2">Dihydrofolate reductase</fullName>
    </submittedName>
</protein>
<sequence length="183" mass="19452">MAKLIAGATVSLDGFVEDADGSSAALYADFDELTASGYMQAVQDETGAVIMGRRTFDMAEDPDDYADNYEFQVPMFVVTHEPPPVTPRSNGRLSVTFVTDGVESAAQQALEAAGDRNVTFIGGADVFGQLLAAGLVDELSVDVMPVLLGDGVRLFAGGPTATLEKVRVEQIGVRTALRYRVVR</sequence>
<organism evidence="2 3">
    <name type="scientific">Isoptericola halotolerans</name>
    <dbReference type="NCBI Taxonomy" id="300560"/>
    <lineage>
        <taxon>Bacteria</taxon>
        <taxon>Bacillati</taxon>
        <taxon>Actinomycetota</taxon>
        <taxon>Actinomycetes</taxon>
        <taxon>Micrococcales</taxon>
        <taxon>Promicromonosporaceae</taxon>
        <taxon>Isoptericola</taxon>
    </lineage>
</organism>
<dbReference type="EMBL" id="PVTX01000003">
    <property type="protein sequence ID" value="PRZ08359.1"/>
    <property type="molecule type" value="Genomic_DNA"/>
</dbReference>
<feature type="domain" description="Bacterial bifunctional deaminase-reductase C-terminal" evidence="1">
    <location>
        <begin position="3"/>
        <end position="175"/>
    </location>
</feature>
<dbReference type="PANTHER" id="PTHR38011">
    <property type="entry name" value="DIHYDROFOLATE REDUCTASE FAMILY PROTEIN (AFU_ORTHOLOGUE AFUA_8G06820)"/>
    <property type="match status" value="1"/>
</dbReference>
<keyword evidence="3" id="KW-1185">Reference proteome</keyword>
<dbReference type="Pfam" id="PF01872">
    <property type="entry name" value="RibD_C"/>
    <property type="match status" value="1"/>
</dbReference>
<name>A0ABX5EG32_9MICO</name>
<dbReference type="RefSeq" id="WP_106266415.1">
    <property type="nucleotide sequence ID" value="NZ_PVTX01000003.1"/>
</dbReference>
<evidence type="ECO:0000313" key="3">
    <source>
        <dbReference type="Proteomes" id="UP000239895"/>
    </source>
</evidence>
<comment type="caution">
    <text evidence="2">The sequence shown here is derived from an EMBL/GenBank/DDBJ whole genome shotgun (WGS) entry which is preliminary data.</text>
</comment>
<dbReference type="InterPro" id="IPR024072">
    <property type="entry name" value="DHFR-like_dom_sf"/>
</dbReference>
<reference evidence="2 3" key="1">
    <citation type="submission" date="2018-03" db="EMBL/GenBank/DDBJ databases">
        <title>Comparative analysis of microorganisms from saline springs in Andes Mountain Range, Colombia.</title>
        <authorList>
            <person name="Rubin E."/>
        </authorList>
    </citation>
    <scope>NUCLEOTIDE SEQUENCE [LARGE SCALE GENOMIC DNA]</scope>
    <source>
        <strain evidence="2 3">CG 23</strain>
    </source>
</reference>
<gene>
    <name evidence="2" type="ORF">BCL65_103289</name>
</gene>
<evidence type="ECO:0000259" key="1">
    <source>
        <dbReference type="Pfam" id="PF01872"/>
    </source>
</evidence>
<evidence type="ECO:0000313" key="2">
    <source>
        <dbReference type="EMBL" id="PRZ08359.1"/>
    </source>
</evidence>
<dbReference type="SUPFAM" id="SSF53597">
    <property type="entry name" value="Dihydrofolate reductase-like"/>
    <property type="match status" value="1"/>
</dbReference>
<dbReference type="Proteomes" id="UP000239895">
    <property type="component" value="Unassembled WGS sequence"/>
</dbReference>
<dbReference type="InterPro" id="IPR002734">
    <property type="entry name" value="RibDG_C"/>
</dbReference>